<name>A0A2P2MII9_RHIMU</name>
<dbReference type="AlphaFoldDB" id="A0A2P2MII9"/>
<feature type="transmembrane region" description="Helical" evidence="1">
    <location>
        <begin position="82"/>
        <end position="101"/>
    </location>
</feature>
<accession>A0A2P2MII9</accession>
<keyword evidence="1" id="KW-1133">Transmembrane helix</keyword>
<reference evidence="2" key="1">
    <citation type="submission" date="2018-02" db="EMBL/GenBank/DDBJ databases">
        <title>Rhizophora mucronata_Transcriptome.</title>
        <authorList>
            <person name="Meera S.P."/>
            <person name="Sreeshan A."/>
            <person name="Augustine A."/>
        </authorList>
    </citation>
    <scope>NUCLEOTIDE SEQUENCE</scope>
    <source>
        <tissue evidence="2">Leaf</tissue>
    </source>
</reference>
<keyword evidence="1" id="KW-0812">Transmembrane</keyword>
<evidence type="ECO:0000256" key="1">
    <source>
        <dbReference type="SAM" id="Phobius"/>
    </source>
</evidence>
<keyword evidence="1" id="KW-0472">Membrane</keyword>
<organism evidence="2">
    <name type="scientific">Rhizophora mucronata</name>
    <name type="common">Asiatic mangrove</name>
    <dbReference type="NCBI Taxonomy" id="61149"/>
    <lineage>
        <taxon>Eukaryota</taxon>
        <taxon>Viridiplantae</taxon>
        <taxon>Streptophyta</taxon>
        <taxon>Embryophyta</taxon>
        <taxon>Tracheophyta</taxon>
        <taxon>Spermatophyta</taxon>
        <taxon>Magnoliopsida</taxon>
        <taxon>eudicotyledons</taxon>
        <taxon>Gunneridae</taxon>
        <taxon>Pentapetalae</taxon>
        <taxon>rosids</taxon>
        <taxon>fabids</taxon>
        <taxon>Malpighiales</taxon>
        <taxon>Rhizophoraceae</taxon>
        <taxon>Rhizophora</taxon>
    </lineage>
</organism>
<proteinExistence type="predicted"/>
<dbReference type="EMBL" id="GGEC01049547">
    <property type="protein sequence ID" value="MBX30031.1"/>
    <property type="molecule type" value="Transcribed_RNA"/>
</dbReference>
<sequence length="105" mass="11800">MEEKEERVEASKRVIKVAAICGSLRKASSNLGLIRSGKPTPPKLFIFFPSTFAYVLSSFHFISFLQSMNFSVVYYLSKRFTLFLGNCLISCKFGVFAIMTCDSGF</sequence>
<evidence type="ECO:0000313" key="2">
    <source>
        <dbReference type="EMBL" id="MBX30031.1"/>
    </source>
</evidence>
<protein>
    <submittedName>
        <fullName evidence="2">NADPH:quinone oxidoreductase-like</fullName>
    </submittedName>
</protein>
<feature type="transmembrane region" description="Helical" evidence="1">
    <location>
        <begin position="44"/>
        <end position="62"/>
    </location>
</feature>